<organism evidence="2 3">
    <name type="scientific">Ricinus communis</name>
    <name type="common">Castor bean</name>
    <dbReference type="NCBI Taxonomy" id="3988"/>
    <lineage>
        <taxon>Eukaryota</taxon>
        <taxon>Viridiplantae</taxon>
        <taxon>Streptophyta</taxon>
        <taxon>Embryophyta</taxon>
        <taxon>Tracheophyta</taxon>
        <taxon>Spermatophyta</taxon>
        <taxon>Magnoliopsida</taxon>
        <taxon>eudicotyledons</taxon>
        <taxon>Gunneridae</taxon>
        <taxon>Pentapetalae</taxon>
        <taxon>rosids</taxon>
        <taxon>fabids</taxon>
        <taxon>Malpighiales</taxon>
        <taxon>Euphorbiaceae</taxon>
        <taxon>Acalyphoideae</taxon>
        <taxon>Acalypheae</taxon>
        <taxon>Ricinus</taxon>
    </lineage>
</organism>
<evidence type="ECO:0000259" key="1">
    <source>
        <dbReference type="Pfam" id="PF03732"/>
    </source>
</evidence>
<sequence>MGASSNVVRETQMWEYMRLKLPSFVGREIMELEDFWEEVWKRVHGIRCADNMKIEMAGFTMSVGAAEKRKRMHDFERLRQDNMYVQEYTREFVQLIRYASKVVVDEFEKCSRYIEGLDEYYAALNTVLHNGFPSMMDLAMTLERHRLGRIAEVGSRKKNKSEGPDGEQ</sequence>
<protein>
    <recommendedName>
        <fullName evidence="1">Retrotransposon gag domain-containing protein</fullName>
    </recommendedName>
</protein>
<dbReference type="Proteomes" id="UP000008311">
    <property type="component" value="Unassembled WGS sequence"/>
</dbReference>
<gene>
    <name evidence="2" type="ORF">RCOM_0519040</name>
</gene>
<dbReference type="Pfam" id="PF03732">
    <property type="entry name" value="Retrotrans_gag"/>
    <property type="match status" value="1"/>
</dbReference>
<dbReference type="InParanoid" id="B9SZD9"/>
<evidence type="ECO:0000313" key="2">
    <source>
        <dbReference type="EMBL" id="EEF31026.1"/>
    </source>
</evidence>
<feature type="domain" description="Retrotransposon gag" evidence="1">
    <location>
        <begin position="65"/>
        <end position="119"/>
    </location>
</feature>
<reference evidence="3" key="1">
    <citation type="journal article" date="2010" name="Nat. Biotechnol.">
        <title>Draft genome sequence of the oilseed species Ricinus communis.</title>
        <authorList>
            <person name="Chan A.P."/>
            <person name="Crabtree J."/>
            <person name="Zhao Q."/>
            <person name="Lorenzi H."/>
            <person name="Orvis J."/>
            <person name="Puiu D."/>
            <person name="Melake-Berhan A."/>
            <person name="Jones K.M."/>
            <person name="Redman J."/>
            <person name="Chen G."/>
            <person name="Cahoon E.B."/>
            <person name="Gedil M."/>
            <person name="Stanke M."/>
            <person name="Haas B.J."/>
            <person name="Wortman J.R."/>
            <person name="Fraser-Liggett C.M."/>
            <person name="Ravel J."/>
            <person name="Rabinowicz P.D."/>
        </authorList>
    </citation>
    <scope>NUCLEOTIDE SEQUENCE [LARGE SCALE GENOMIC DNA]</scope>
    <source>
        <strain evidence="3">cv. Hale</strain>
    </source>
</reference>
<proteinExistence type="predicted"/>
<dbReference type="InterPro" id="IPR005162">
    <property type="entry name" value="Retrotrans_gag_dom"/>
</dbReference>
<keyword evidence="3" id="KW-1185">Reference proteome</keyword>
<evidence type="ECO:0000313" key="3">
    <source>
        <dbReference type="Proteomes" id="UP000008311"/>
    </source>
</evidence>
<dbReference type="EMBL" id="EQ974273">
    <property type="protein sequence ID" value="EEF31026.1"/>
    <property type="molecule type" value="Genomic_DNA"/>
</dbReference>
<name>B9SZD9_RICCO</name>
<dbReference type="AlphaFoldDB" id="B9SZD9"/>
<accession>B9SZD9</accession>